<keyword evidence="2" id="KW-1133">Transmembrane helix</keyword>
<feature type="transmembrane region" description="Helical" evidence="2">
    <location>
        <begin position="450"/>
        <end position="473"/>
    </location>
</feature>
<dbReference type="Gene3D" id="3.40.250.10">
    <property type="entry name" value="Rhodanese-like domain"/>
    <property type="match status" value="1"/>
</dbReference>
<dbReference type="CDD" id="cd00158">
    <property type="entry name" value="RHOD"/>
    <property type="match status" value="1"/>
</dbReference>
<feature type="domain" description="Rhodanese" evidence="4">
    <location>
        <begin position="49"/>
        <end position="139"/>
    </location>
</feature>
<dbReference type="Pfam" id="PF00581">
    <property type="entry name" value="Rhodanese"/>
    <property type="match status" value="1"/>
</dbReference>
<dbReference type="Gene3D" id="1.20.950.20">
    <property type="entry name" value="Transmembrane di-heme cytochromes, Chain C"/>
    <property type="match status" value="1"/>
</dbReference>
<sequence length="688" mass="78405">MKNLITRFFIVFFALFTPSGFVFAEANGEIGTIEGVKSISLAQAQAMLDQNNTYFFDVNSEQDRQTNGYIPNSISTYVENWQNLLPQDKNANLVFYGLNRFRFEASQAAAVAIELGYKNSVVMLDGIESWVTSGRKVEKIDTVKWEKAKEIIEFKDTIHSRFKFSNTPSCRDCHAQKDKGIRADIAASKNLINQKCATCHEKASNALAKSAHGVQEFLPNQSTEKKKEKPSCATCHSIHVSPKHSGVYSQKQLVDQKCAQCHKQKTKTFHMTFHGKGMVLSTPGETPSVATCSDCHGKHNILKSTERSSTLSPINRVQTCQSCHPNSNENFANWMAHADHGDGENYPGLHGAYIFMTILVISVFVFFGAHTILWCLRLIAMRIKYPKEWKEARKAAHEDRVKVRRFTTLHRIQHFFMAASFLGLAFSGLPQKFYDSPWAKPMIDLMGGDIVHAATIHHISAIVMFAVFFSHIGEIIIVNWKRRDVARDPITGKISFIKVLKATFGPDSLMPNLQDLKDMKDHFKWFFGFGPRPQFDRWTYWEKFDYLAVFWGMFIIGISGLVLWFPTFFGKFLPGEAINLATLLHSDEALLATGFIFAIHFFNTHFRADRFPMDMVIFSGSISEEEIKQERSVWYKRLKESGKLSTLYENKNTSKAYQWLAKFVGFAMLFTGLVFLSLMLYTFFNTIL</sequence>
<name>A0A0A8H9E3_9BACT</name>
<dbReference type="SUPFAM" id="SSF48695">
    <property type="entry name" value="Multiheme cytochromes"/>
    <property type="match status" value="1"/>
</dbReference>
<evidence type="ECO:0000256" key="3">
    <source>
        <dbReference type="SAM" id="SignalP"/>
    </source>
</evidence>
<keyword evidence="2" id="KW-0812">Transmembrane</keyword>
<dbReference type="InterPro" id="IPR036873">
    <property type="entry name" value="Rhodanese-like_dom_sf"/>
</dbReference>
<dbReference type="GO" id="GO:0022904">
    <property type="term" value="P:respiratory electron transport chain"/>
    <property type="evidence" value="ECO:0007669"/>
    <property type="project" value="InterPro"/>
</dbReference>
<dbReference type="AlphaFoldDB" id="A0A0A8H9E3"/>
<dbReference type="RefSeq" id="WP_052242986.1">
    <property type="nucleotide sequence ID" value="NZ_CP007772.1"/>
</dbReference>
<dbReference type="Gene3D" id="1.10.1130.10">
    <property type="entry name" value="Flavocytochrome C3, Chain A"/>
    <property type="match status" value="1"/>
</dbReference>
<proteinExistence type="predicted"/>
<dbReference type="InterPro" id="IPR016174">
    <property type="entry name" value="Di-haem_cyt_TM"/>
</dbReference>
<reference evidence="5 6" key="1">
    <citation type="journal article" date="2014" name="Genome Biol. Evol.">
        <title>Comparative Genomics of the Campylobacter lari Group.</title>
        <authorList>
            <person name="Miller W.G."/>
            <person name="Yee E."/>
            <person name="Chapman M.H."/>
            <person name="Smith T.P."/>
            <person name="Bono J.L."/>
            <person name="Huynh S."/>
            <person name="Parker C.T."/>
            <person name="Vandamme P."/>
            <person name="Luong K."/>
            <person name="Korlach J."/>
        </authorList>
    </citation>
    <scope>NUCLEOTIDE SEQUENCE [LARGE SCALE GENOMIC DNA]</scope>
    <source>
        <strain evidence="5 6">LMG 24374</strain>
    </source>
</reference>
<dbReference type="Proteomes" id="UP000031135">
    <property type="component" value="Chromosome"/>
</dbReference>
<dbReference type="InterPro" id="IPR036280">
    <property type="entry name" value="Multihaem_cyt_sf"/>
</dbReference>
<dbReference type="GO" id="GO:0016020">
    <property type="term" value="C:membrane"/>
    <property type="evidence" value="ECO:0007669"/>
    <property type="project" value="InterPro"/>
</dbReference>
<dbReference type="KEGG" id="csm:CSUB8521_0864"/>
<organism evidence="5 6">
    <name type="scientific">Campylobacter subantarcticus LMG 24374</name>
    <dbReference type="NCBI Taxonomy" id="1388751"/>
    <lineage>
        <taxon>Bacteria</taxon>
        <taxon>Pseudomonadati</taxon>
        <taxon>Campylobacterota</taxon>
        <taxon>Epsilonproteobacteria</taxon>
        <taxon>Campylobacterales</taxon>
        <taxon>Campylobacteraceae</taxon>
        <taxon>Campylobacter</taxon>
    </lineage>
</organism>
<evidence type="ECO:0000313" key="6">
    <source>
        <dbReference type="Proteomes" id="UP000031135"/>
    </source>
</evidence>
<dbReference type="PROSITE" id="PS50206">
    <property type="entry name" value="RHODANESE_3"/>
    <property type="match status" value="1"/>
</dbReference>
<feature type="transmembrane region" description="Helical" evidence="2">
    <location>
        <begin position="589"/>
        <end position="606"/>
    </location>
</feature>
<evidence type="ECO:0000256" key="1">
    <source>
        <dbReference type="ARBA" id="ARBA00022729"/>
    </source>
</evidence>
<dbReference type="InterPro" id="IPR051829">
    <property type="entry name" value="Multiheme_Cytochr_ET"/>
</dbReference>
<dbReference type="SUPFAM" id="SSF52821">
    <property type="entry name" value="Rhodanese/Cell cycle control phosphatase"/>
    <property type="match status" value="1"/>
</dbReference>
<dbReference type="OrthoDB" id="9814800at2"/>
<feature type="transmembrane region" description="Helical" evidence="2">
    <location>
        <begin position="353"/>
        <end position="380"/>
    </location>
</feature>
<protein>
    <submittedName>
        <fullName evidence="5">Cytochrome c family protein</fullName>
    </submittedName>
</protein>
<dbReference type="SUPFAM" id="SSF81342">
    <property type="entry name" value="Transmembrane di-heme cytochromes"/>
    <property type="match status" value="1"/>
</dbReference>
<feature type="signal peptide" evidence="3">
    <location>
        <begin position="1"/>
        <end position="24"/>
    </location>
</feature>
<evidence type="ECO:0000259" key="4">
    <source>
        <dbReference type="PROSITE" id="PS50206"/>
    </source>
</evidence>
<keyword evidence="2" id="KW-0472">Membrane</keyword>
<evidence type="ECO:0000256" key="2">
    <source>
        <dbReference type="SAM" id="Phobius"/>
    </source>
</evidence>
<feature type="chain" id="PRO_5002054373" evidence="3">
    <location>
        <begin position="25"/>
        <end position="688"/>
    </location>
</feature>
<evidence type="ECO:0000313" key="5">
    <source>
        <dbReference type="EMBL" id="AJC90706.1"/>
    </source>
</evidence>
<dbReference type="InterPro" id="IPR001763">
    <property type="entry name" value="Rhodanese-like_dom"/>
</dbReference>
<accession>A0A0A8H9E3</accession>
<dbReference type="SMART" id="SM00450">
    <property type="entry name" value="RHOD"/>
    <property type="match status" value="1"/>
</dbReference>
<dbReference type="Gene3D" id="1.10.780.10">
    <property type="entry name" value="Hydroxylamine Oxidoreductase, Chain A, domain 1"/>
    <property type="match status" value="1"/>
</dbReference>
<dbReference type="PANTHER" id="PTHR35038">
    <property type="entry name" value="DISSIMILATORY SULFITE REDUCTASE SIRA"/>
    <property type="match status" value="1"/>
</dbReference>
<gene>
    <name evidence="5" type="ORF">CSUB8521_0864</name>
</gene>
<dbReference type="CDD" id="cd08168">
    <property type="entry name" value="Cytochrom_C3"/>
    <property type="match status" value="2"/>
</dbReference>
<dbReference type="EMBL" id="CP007772">
    <property type="protein sequence ID" value="AJC90706.1"/>
    <property type="molecule type" value="Genomic_DNA"/>
</dbReference>
<feature type="transmembrane region" description="Helical" evidence="2">
    <location>
        <begin position="412"/>
        <end position="430"/>
    </location>
</feature>
<keyword evidence="1 3" id="KW-0732">Signal</keyword>
<feature type="transmembrane region" description="Helical" evidence="2">
    <location>
        <begin position="659"/>
        <end position="684"/>
    </location>
</feature>
<dbReference type="HOGENOM" id="CLU_021306_1_0_7"/>
<feature type="transmembrane region" description="Helical" evidence="2">
    <location>
        <begin position="546"/>
        <end position="569"/>
    </location>
</feature>